<feature type="transmembrane region" description="Helical" evidence="5">
    <location>
        <begin position="39"/>
        <end position="62"/>
    </location>
</feature>
<comment type="subcellular location">
    <subcellularLocation>
        <location evidence="1">Membrane</location>
        <topology evidence="1">Multi-pass membrane protein</topology>
    </subcellularLocation>
</comment>
<dbReference type="GO" id="GO:0016020">
    <property type="term" value="C:membrane"/>
    <property type="evidence" value="ECO:0007669"/>
    <property type="project" value="UniProtKB-SubCell"/>
</dbReference>
<dbReference type="PANTHER" id="PTHR12714:SF9">
    <property type="entry name" value="PROTEIN-S-ISOPRENYLCYSTEINE O-METHYLTRANSFERASE"/>
    <property type="match status" value="1"/>
</dbReference>
<sequence length="215" mass="24625">MHGESGYGLWTLVILNSAIFIIFAFSFTQPKSKTDWRSLGFFSAFILALFTEMYGFPLTIYFLSGWLSERFPDLNLLTHSSGHLWAALLNTKIDPHFHPIHLAANALIILGFVILSSSWKVLHAAQKNHLLATTGLYSRIRHPQYIGFIFIMFGFLVMWPTILTLAMLPILIFMYYKLAKSEEKVLVKEFGDEYKRYMQNVPAFIPKPGNKVINA</sequence>
<keyword evidence="4 5" id="KW-0472">Membrane</keyword>
<evidence type="ECO:0000256" key="2">
    <source>
        <dbReference type="ARBA" id="ARBA00022692"/>
    </source>
</evidence>
<evidence type="ECO:0000256" key="3">
    <source>
        <dbReference type="ARBA" id="ARBA00022989"/>
    </source>
</evidence>
<evidence type="ECO:0000256" key="1">
    <source>
        <dbReference type="ARBA" id="ARBA00004141"/>
    </source>
</evidence>
<keyword evidence="6" id="KW-0489">Methyltransferase</keyword>
<dbReference type="Gene3D" id="1.20.120.1630">
    <property type="match status" value="1"/>
</dbReference>
<evidence type="ECO:0000313" key="6">
    <source>
        <dbReference type="EMBL" id="SFL35141.1"/>
    </source>
</evidence>
<gene>
    <name evidence="6" type="ORF">SAMN05216302_10665</name>
</gene>
<dbReference type="InterPro" id="IPR007269">
    <property type="entry name" value="ICMT_MeTrfase"/>
</dbReference>
<dbReference type="PANTHER" id="PTHR12714">
    <property type="entry name" value="PROTEIN-S ISOPRENYLCYSTEINE O-METHYLTRANSFERASE"/>
    <property type="match status" value="1"/>
</dbReference>
<feature type="transmembrane region" description="Helical" evidence="5">
    <location>
        <begin position="6"/>
        <end position="27"/>
    </location>
</feature>
<dbReference type="EMBL" id="FOSP01000066">
    <property type="protein sequence ID" value="SFL35141.1"/>
    <property type="molecule type" value="Genomic_DNA"/>
</dbReference>
<dbReference type="AlphaFoldDB" id="A0A1I4H186"/>
<feature type="transmembrane region" description="Helical" evidence="5">
    <location>
        <begin position="102"/>
        <end position="125"/>
    </location>
</feature>
<keyword evidence="3 5" id="KW-1133">Transmembrane helix</keyword>
<keyword evidence="2 5" id="KW-0812">Transmembrane</keyword>
<organism evidence="6 7">
    <name type="scientific">Nitrosomonas aestuarii</name>
    <dbReference type="NCBI Taxonomy" id="52441"/>
    <lineage>
        <taxon>Bacteria</taxon>
        <taxon>Pseudomonadati</taxon>
        <taxon>Pseudomonadota</taxon>
        <taxon>Betaproteobacteria</taxon>
        <taxon>Nitrosomonadales</taxon>
        <taxon>Nitrosomonadaceae</taxon>
        <taxon>Nitrosomonas</taxon>
    </lineage>
</organism>
<dbReference type="OrthoDB" id="9789029at2"/>
<evidence type="ECO:0000256" key="4">
    <source>
        <dbReference type="ARBA" id="ARBA00023136"/>
    </source>
</evidence>
<dbReference type="RefSeq" id="WP_090703525.1">
    <property type="nucleotide sequence ID" value="NZ_FOSP01000066.1"/>
</dbReference>
<dbReference type="Proteomes" id="UP000199533">
    <property type="component" value="Unassembled WGS sequence"/>
</dbReference>
<dbReference type="STRING" id="52441.SAMN05216302_10665"/>
<dbReference type="Pfam" id="PF04140">
    <property type="entry name" value="ICMT"/>
    <property type="match status" value="1"/>
</dbReference>
<proteinExistence type="predicted"/>
<accession>A0A1I4H186</accession>
<dbReference type="GO" id="GO:0004671">
    <property type="term" value="F:protein C-terminal S-isoprenylcysteine carboxyl O-methyltransferase activity"/>
    <property type="evidence" value="ECO:0007669"/>
    <property type="project" value="InterPro"/>
</dbReference>
<protein>
    <submittedName>
        <fullName evidence="6">Protein-S-isoprenylcysteine O-methyltransferase Ste14</fullName>
    </submittedName>
</protein>
<evidence type="ECO:0000256" key="5">
    <source>
        <dbReference type="SAM" id="Phobius"/>
    </source>
</evidence>
<feature type="transmembrane region" description="Helical" evidence="5">
    <location>
        <begin position="145"/>
        <end position="176"/>
    </location>
</feature>
<keyword evidence="6" id="KW-0808">Transferase</keyword>
<dbReference type="GO" id="GO:0032259">
    <property type="term" value="P:methylation"/>
    <property type="evidence" value="ECO:0007669"/>
    <property type="project" value="UniProtKB-KW"/>
</dbReference>
<name>A0A1I4H186_9PROT</name>
<evidence type="ECO:0000313" key="7">
    <source>
        <dbReference type="Proteomes" id="UP000199533"/>
    </source>
</evidence>
<reference evidence="7" key="1">
    <citation type="submission" date="2016-10" db="EMBL/GenBank/DDBJ databases">
        <authorList>
            <person name="Varghese N."/>
            <person name="Submissions S."/>
        </authorList>
    </citation>
    <scope>NUCLEOTIDE SEQUENCE [LARGE SCALE GENOMIC DNA]</scope>
    <source>
        <strain evidence="7">Nm69</strain>
    </source>
</reference>
<keyword evidence="7" id="KW-1185">Reference proteome</keyword>